<dbReference type="OrthoDB" id="1031021at2"/>
<dbReference type="InterPro" id="IPR007712">
    <property type="entry name" value="RelE/ParE_toxin"/>
</dbReference>
<dbReference type="AlphaFoldDB" id="A0A2P6C9N9"/>
<dbReference type="EMBL" id="MSCK01000002">
    <property type="protein sequence ID" value="PQJ69646.1"/>
    <property type="molecule type" value="Genomic_DNA"/>
</dbReference>
<comment type="caution">
    <text evidence="2">The sequence shown here is derived from an EMBL/GenBank/DDBJ whole genome shotgun (WGS) entry which is preliminary data.</text>
</comment>
<protein>
    <submittedName>
        <fullName evidence="2">Plasmid stabilization protein</fullName>
    </submittedName>
</protein>
<evidence type="ECO:0000256" key="1">
    <source>
        <dbReference type="ARBA" id="ARBA00022649"/>
    </source>
</evidence>
<organism evidence="2 3">
    <name type="scientific">Polaribacter butkevichii</name>
    <dbReference type="NCBI Taxonomy" id="218490"/>
    <lineage>
        <taxon>Bacteria</taxon>
        <taxon>Pseudomonadati</taxon>
        <taxon>Bacteroidota</taxon>
        <taxon>Flavobacteriia</taxon>
        <taxon>Flavobacteriales</taxon>
        <taxon>Flavobacteriaceae</taxon>
    </lineage>
</organism>
<dbReference type="Proteomes" id="UP000247345">
    <property type="component" value="Unassembled WGS sequence"/>
</dbReference>
<keyword evidence="3" id="KW-1185">Reference proteome</keyword>
<dbReference type="RefSeq" id="WP_105050556.1">
    <property type="nucleotide sequence ID" value="NZ_CP150661.1"/>
</dbReference>
<name>A0A2P6C9N9_9FLAO</name>
<dbReference type="InterPro" id="IPR035093">
    <property type="entry name" value="RelE/ParE_toxin_dom_sf"/>
</dbReference>
<sequence>MELEVYWLELAENKLEDIYGYYLIKANKKVAEKLVNGIVDSTIGIEKQPEIGQIEISLKHRKQEFRYLVFRNYKIVYWINYDFNRIEIANVFDTRQDPEKINEIK</sequence>
<evidence type="ECO:0000313" key="2">
    <source>
        <dbReference type="EMBL" id="PQJ69646.1"/>
    </source>
</evidence>
<reference evidence="2 3" key="1">
    <citation type="submission" date="2016-12" db="EMBL/GenBank/DDBJ databases">
        <title>Trade-off between light-utilization and light-protection in marine flavobacteria.</title>
        <authorList>
            <person name="Kumagai Y."/>
            <person name="Yoshizawa S."/>
            <person name="Kogure K."/>
            <person name="Iwasaki W."/>
        </authorList>
    </citation>
    <scope>NUCLEOTIDE SEQUENCE [LARGE SCALE GENOMIC DNA]</scope>
    <source>
        <strain evidence="2 3">KCTC 12100</strain>
    </source>
</reference>
<accession>A0A2P6C9N9</accession>
<gene>
    <name evidence="2" type="ORF">BTO14_16780</name>
</gene>
<dbReference type="Gene3D" id="3.30.2310.20">
    <property type="entry name" value="RelE-like"/>
    <property type="match status" value="1"/>
</dbReference>
<dbReference type="Pfam" id="PF05016">
    <property type="entry name" value="ParE_toxin"/>
    <property type="match status" value="1"/>
</dbReference>
<evidence type="ECO:0000313" key="3">
    <source>
        <dbReference type="Proteomes" id="UP000247345"/>
    </source>
</evidence>
<keyword evidence="1" id="KW-1277">Toxin-antitoxin system</keyword>
<proteinExistence type="predicted"/>